<dbReference type="FunFam" id="3.80.10.10:FF:000129">
    <property type="entry name" value="Leucine-rich repeat receptor-like kinase"/>
    <property type="match status" value="1"/>
</dbReference>
<protein>
    <submittedName>
        <fullName evidence="11">L domain-like protein</fullName>
    </submittedName>
</protein>
<feature type="chain" id="PRO_5012124012" evidence="10">
    <location>
        <begin position="23"/>
        <end position="449"/>
    </location>
</feature>
<feature type="region of interest" description="Disordered" evidence="8">
    <location>
        <begin position="277"/>
        <end position="304"/>
    </location>
</feature>
<dbReference type="OrthoDB" id="1394818at2759"/>
<evidence type="ECO:0000256" key="5">
    <source>
        <dbReference type="ARBA" id="ARBA00022737"/>
    </source>
</evidence>
<dbReference type="PANTHER" id="PTHR48060">
    <property type="entry name" value="DNA DAMAGE-REPAIR/TOLERATION PROTEIN DRT100"/>
    <property type="match status" value="1"/>
</dbReference>
<evidence type="ECO:0000256" key="8">
    <source>
        <dbReference type="SAM" id="MobiDB-lite"/>
    </source>
</evidence>
<dbReference type="PANTHER" id="PTHR48060:SF21">
    <property type="entry name" value="L DOMAIN-LIKE PROTEIN"/>
    <property type="match status" value="1"/>
</dbReference>
<dbReference type="SUPFAM" id="SSF52058">
    <property type="entry name" value="L domain-like"/>
    <property type="match status" value="1"/>
</dbReference>
<sequence length="449" mass="50515">MYLKSLIKPFIYLSFLTKLIYALQTDCDTLSDLYKEFETESKISWPEHSTECCSVQGITCKNDRIVSINLQRQGFKGKISEKIGLFSELTFLDLRYNEISGTIPDTISSLPKLTSLNFGANFKINGSIPKALCSLDSLSNLYLYQNELSGTIPECLGSLPKLEELCLDSNKLTGHIPSSIGKLSKLKHLDLENNKLSGIIPENFSKLDKLEIINLQGNEDLIGELPEIKNVNDCSYANTSLCVKDGTKTCHNNLRKCEAKDTEKVLEYNKTNSKISVDDDVDDDVEGDDNKNDNDNPKKGKSGSGSTVITIILLLLLLILIGVGGFFLYKRSKKGDDNNEDDNSIKRSQSKKTILPFRNEPSIQRLQSQRTEKSFIVLSPKLEEETPPPKLTLDDTIFNYVDVKNNKGDISLNEDSKMSKSSVGIKTQEQYQNHMQYQDLLHNQSYYLE</sequence>
<keyword evidence="4 10" id="KW-0732">Signal</keyword>
<evidence type="ECO:0000256" key="1">
    <source>
        <dbReference type="ARBA" id="ARBA00004370"/>
    </source>
</evidence>
<reference evidence="11 12" key="2">
    <citation type="submission" date="2016-08" db="EMBL/GenBank/DDBJ databases">
        <title>Pervasive Adenine N6-methylation of Active Genes in Fungi.</title>
        <authorList>
            <consortium name="DOE Joint Genome Institute"/>
            <person name="Mondo S.J."/>
            <person name="Dannebaum R.O."/>
            <person name="Kuo R.C."/>
            <person name="Labutti K."/>
            <person name="Haridas S."/>
            <person name="Kuo A."/>
            <person name="Salamov A."/>
            <person name="Ahrendt S.R."/>
            <person name="Lipzen A."/>
            <person name="Sullivan W."/>
            <person name="Andreopoulos W.B."/>
            <person name="Clum A."/>
            <person name="Lindquist E."/>
            <person name="Daum C."/>
            <person name="Ramamoorthy G.K."/>
            <person name="Gryganskyi A."/>
            <person name="Culley D."/>
            <person name="Magnuson J.K."/>
            <person name="James T.Y."/>
            <person name="O'Malley M.A."/>
            <person name="Stajich J.E."/>
            <person name="Spatafora J.W."/>
            <person name="Visel A."/>
            <person name="Grigoriev I.V."/>
        </authorList>
    </citation>
    <scope>NUCLEOTIDE SEQUENCE [LARGE SCALE GENOMIC DNA]</scope>
    <source>
        <strain evidence="11 12">S4</strain>
    </source>
</reference>
<dbReference type="InterPro" id="IPR053211">
    <property type="entry name" value="DNA_repair-toleration"/>
</dbReference>
<keyword evidence="3 9" id="KW-0812">Transmembrane</keyword>
<evidence type="ECO:0000256" key="2">
    <source>
        <dbReference type="ARBA" id="ARBA00022614"/>
    </source>
</evidence>
<dbReference type="Pfam" id="PF13855">
    <property type="entry name" value="LRR_8"/>
    <property type="match status" value="2"/>
</dbReference>
<dbReference type="Gene3D" id="3.80.10.10">
    <property type="entry name" value="Ribonuclease Inhibitor"/>
    <property type="match status" value="2"/>
</dbReference>
<gene>
    <name evidence="11" type="ORF">BCR32DRAFT_293814</name>
</gene>
<dbReference type="PROSITE" id="PS51450">
    <property type="entry name" value="LRR"/>
    <property type="match status" value="1"/>
</dbReference>
<evidence type="ECO:0000313" key="11">
    <source>
        <dbReference type="EMBL" id="ORX80474.1"/>
    </source>
</evidence>
<dbReference type="GO" id="GO:0016020">
    <property type="term" value="C:membrane"/>
    <property type="evidence" value="ECO:0007669"/>
    <property type="project" value="UniProtKB-SubCell"/>
</dbReference>
<dbReference type="InterPro" id="IPR003591">
    <property type="entry name" value="Leu-rich_rpt_typical-subtyp"/>
</dbReference>
<feature type="compositionally biased region" description="Acidic residues" evidence="8">
    <location>
        <begin position="278"/>
        <end position="287"/>
    </location>
</feature>
<evidence type="ECO:0000256" key="7">
    <source>
        <dbReference type="ARBA" id="ARBA00023136"/>
    </source>
</evidence>
<feature type="signal peptide" evidence="10">
    <location>
        <begin position="1"/>
        <end position="22"/>
    </location>
</feature>
<dbReference type="SMART" id="SM00369">
    <property type="entry name" value="LRR_TYP"/>
    <property type="match status" value="3"/>
</dbReference>
<keyword evidence="2" id="KW-0433">Leucine-rich repeat</keyword>
<evidence type="ECO:0000256" key="10">
    <source>
        <dbReference type="SAM" id="SignalP"/>
    </source>
</evidence>
<dbReference type="InterPro" id="IPR001611">
    <property type="entry name" value="Leu-rich_rpt"/>
</dbReference>
<dbReference type="Proteomes" id="UP000193944">
    <property type="component" value="Unassembled WGS sequence"/>
</dbReference>
<keyword evidence="5" id="KW-0677">Repeat</keyword>
<organism evidence="11 12">
    <name type="scientific">Anaeromyces robustus</name>
    <dbReference type="NCBI Taxonomy" id="1754192"/>
    <lineage>
        <taxon>Eukaryota</taxon>
        <taxon>Fungi</taxon>
        <taxon>Fungi incertae sedis</taxon>
        <taxon>Chytridiomycota</taxon>
        <taxon>Chytridiomycota incertae sedis</taxon>
        <taxon>Neocallimastigomycetes</taxon>
        <taxon>Neocallimastigales</taxon>
        <taxon>Neocallimastigaceae</taxon>
        <taxon>Anaeromyces</taxon>
    </lineage>
</organism>
<keyword evidence="12" id="KW-1185">Reference proteome</keyword>
<dbReference type="FunFam" id="3.80.10.10:FF:000719">
    <property type="entry name" value="MDIS1-interacting receptor like kinase 2 isoform A"/>
    <property type="match status" value="1"/>
</dbReference>
<keyword evidence="6 9" id="KW-1133">Transmembrane helix</keyword>
<dbReference type="EMBL" id="MCFG01000144">
    <property type="protein sequence ID" value="ORX80474.1"/>
    <property type="molecule type" value="Genomic_DNA"/>
</dbReference>
<evidence type="ECO:0000313" key="12">
    <source>
        <dbReference type="Proteomes" id="UP000193944"/>
    </source>
</evidence>
<accession>A0A1Y1X582</accession>
<comment type="caution">
    <text evidence="11">The sequence shown here is derived from an EMBL/GenBank/DDBJ whole genome shotgun (WGS) entry which is preliminary data.</text>
</comment>
<dbReference type="AlphaFoldDB" id="A0A1Y1X582"/>
<dbReference type="STRING" id="1754192.A0A1Y1X582"/>
<keyword evidence="7 9" id="KW-0472">Membrane</keyword>
<feature type="compositionally biased region" description="Basic and acidic residues" evidence="8">
    <location>
        <begin position="288"/>
        <end position="298"/>
    </location>
</feature>
<name>A0A1Y1X582_9FUNG</name>
<evidence type="ECO:0000256" key="6">
    <source>
        <dbReference type="ARBA" id="ARBA00022989"/>
    </source>
</evidence>
<evidence type="ECO:0000256" key="4">
    <source>
        <dbReference type="ARBA" id="ARBA00022729"/>
    </source>
</evidence>
<feature type="transmembrane region" description="Helical" evidence="9">
    <location>
        <begin position="308"/>
        <end position="329"/>
    </location>
</feature>
<reference evidence="11 12" key="1">
    <citation type="submission" date="2016-08" db="EMBL/GenBank/DDBJ databases">
        <title>A Parts List for Fungal Cellulosomes Revealed by Comparative Genomics.</title>
        <authorList>
            <consortium name="DOE Joint Genome Institute"/>
            <person name="Haitjema C.H."/>
            <person name="Gilmore S.P."/>
            <person name="Henske J.K."/>
            <person name="Solomon K.V."/>
            <person name="De Groot R."/>
            <person name="Kuo A."/>
            <person name="Mondo S.J."/>
            <person name="Salamov A.A."/>
            <person name="Labutti K."/>
            <person name="Zhao Z."/>
            <person name="Chiniquy J."/>
            <person name="Barry K."/>
            <person name="Brewer H.M."/>
            <person name="Purvine S.O."/>
            <person name="Wright A.T."/>
            <person name="Boxma B."/>
            <person name="Van Alen T."/>
            <person name="Hackstein J.H."/>
            <person name="Baker S.E."/>
            <person name="Grigoriev I.V."/>
            <person name="O'Malley M.A."/>
        </authorList>
    </citation>
    <scope>NUCLEOTIDE SEQUENCE [LARGE SCALE GENOMIC DNA]</scope>
    <source>
        <strain evidence="11 12">S4</strain>
    </source>
</reference>
<evidence type="ECO:0000256" key="9">
    <source>
        <dbReference type="SAM" id="Phobius"/>
    </source>
</evidence>
<dbReference type="InterPro" id="IPR032675">
    <property type="entry name" value="LRR_dom_sf"/>
</dbReference>
<proteinExistence type="predicted"/>
<evidence type="ECO:0000256" key="3">
    <source>
        <dbReference type="ARBA" id="ARBA00022692"/>
    </source>
</evidence>
<comment type="subcellular location">
    <subcellularLocation>
        <location evidence="1">Membrane</location>
    </subcellularLocation>
</comment>